<organism evidence="2 3">
    <name type="scientific">Virgibacillus massiliensis</name>
    <dbReference type="NCBI Taxonomy" id="1462526"/>
    <lineage>
        <taxon>Bacteria</taxon>
        <taxon>Bacillati</taxon>
        <taxon>Bacillota</taxon>
        <taxon>Bacilli</taxon>
        <taxon>Bacillales</taxon>
        <taxon>Bacillaceae</taxon>
        <taxon>Virgibacillus</taxon>
    </lineage>
</organism>
<dbReference type="SUPFAM" id="SSF53756">
    <property type="entry name" value="UDP-Glycosyltransferase/glycogen phosphorylase"/>
    <property type="match status" value="1"/>
</dbReference>
<proteinExistence type="predicted"/>
<name>A0A024Q7B4_9BACI</name>
<dbReference type="Pfam" id="PF04230">
    <property type="entry name" value="PS_pyruv_trans"/>
    <property type="match status" value="1"/>
</dbReference>
<dbReference type="STRING" id="1462526.BN990_00634"/>
<dbReference type="AlphaFoldDB" id="A0A024Q7B4"/>
<dbReference type="NCBIfam" id="TIGR03609">
    <property type="entry name" value="S_layer_CsaB"/>
    <property type="match status" value="1"/>
</dbReference>
<dbReference type="PANTHER" id="PTHR36836">
    <property type="entry name" value="COLANIC ACID BIOSYNTHESIS PROTEIN WCAK"/>
    <property type="match status" value="1"/>
</dbReference>
<evidence type="ECO:0000313" key="2">
    <source>
        <dbReference type="EMBL" id="CDQ38364.1"/>
    </source>
</evidence>
<accession>A0A024Q7B4</accession>
<dbReference type="eggNOG" id="COG2327">
    <property type="taxonomic scope" value="Bacteria"/>
</dbReference>
<gene>
    <name evidence="2" type="ORF">BN990_00634</name>
</gene>
<protein>
    <submittedName>
        <fullName evidence="2">Colanic acid biosynthesis protein</fullName>
    </submittedName>
</protein>
<keyword evidence="3" id="KW-1185">Reference proteome</keyword>
<evidence type="ECO:0000313" key="3">
    <source>
        <dbReference type="Proteomes" id="UP000028875"/>
    </source>
</evidence>
<comment type="caution">
    <text evidence="2">The sequence shown here is derived from an EMBL/GenBank/DDBJ whole genome shotgun (WGS) entry which is preliminary data.</text>
</comment>
<dbReference type="Proteomes" id="UP000028875">
    <property type="component" value="Unassembled WGS sequence"/>
</dbReference>
<dbReference type="InterPro" id="IPR019896">
    <property type="entry name" value="Polysacch_pyruvyl_Trfase_CsaB"/>
</dbReference>
<feature type="domain" description="Polysaccharide pyruvyl transferase" evidence="1">
    <location>
        <begin position="13"/>
        <end position="289"/>
    </location>
</feature>
<sequence length="367" mass="41624">MHIVVSGYYGFDNVGDEAILFSIIEQLRMVQPTIKITILSNNPEQTKRTYQVNAVNRRKINEIIQALRDSDGLISGGGSLLQDKTGMLTIPYYTGIIKLAKWLQKPVFIYAQGMGPINGVLSKWLVKYALNHVEQITVRDQASQHLLNQIGIKHMSTIVPDPVLGLDSSSYDHQWETADKLTQKFITVSVRDWPTNKPFTQKIASTLDQLVQDGYAVVFVPMHGEKDQRKSQETAERMTEHSYISPANASLEAKIALIGESNLLIGMRLHSLIFSAINYTPFVAISYDPKIDAFAALCNQPVVGHVEEDNWDDKQLYQQATHALDNEELRRMKLREIVRMYQRDARATPELALDTFFGREKRPYSNV</sequence>
<dbReference type="InterPro" id="IPR007345">
    <property type="entry name" value="Polysacch_pyruvyl_Trfase"/>
</dbReference>
<evidence type="ECO:0000259" key="1">
    <source>
        <dbReference type="Pfam" id="PF04230"/>
    </source>
</evidence>
<dbReference type="RefSeq" id="WP_021289762.1">
    <property type="nucleotide sequence ID" value="NZ_BNER01000001.1"/>
</dbReference>
<dbReference type="EMBL" id="CCDP010000001">
    <property type="protein sequence ID" value="CDQ38364.1"/>
    <property type="molecule type" value="Genomic_DNA"/>
</dbReference>
<dbReference type="PANTHER" id="PTHR36836:SF1">
    <property type="entry name" value="COLANIC ACID BIOSYNTHESIS PROTEIN WCAK"/>
    <property type="match status" value="1"/>
</dbReference>
<reference evidence="3" key="2">
    <citation type="submission" date="2014-05" db="EMBL/GenBank/DDBJ databases">
        <title>Draft genome sequence of Virgibacillus massiliensis Vm-5.</title>
        <authorList>
            <person name="Khelaifia S."/>
            <person name="Croce O."/>
            <person name="Lagier J.C."/>
            <person name="Raoult D."/>
        </authorList>
    </citation>
    <scope>NUCLEOTIDE SEQUENCE [LARGE SCALE GENOMIC DNA]</scope>
    <source>
        <strain evidence="3">Vm-5</strain>
    </source>
</reference>
<dbReference type="OrthoDB" id="3199616at2"/>
<reference evidence="2 3" key="1">
    <citation type="submission" date="2014-03" db="EMBL/GenBank/DDBJ databases">
        <authorList>
            <person name="Urmite Genomes U."/>
        </authorList>
    </citation>
    <scope>NUCLEOTIDE SEQUENCE [LARGE SCALE GENOMIC DNA]</scope>
    <source>
        <strain evidence="2 3">Vm-5</strain>
    </source>
</reference>